<keyword evidence="3" id="KW-1185">Reference proteome</keyword>
<feature type="compositionally biased region" description="Low complexity" evidence="1">
    <location>
        <begin position="32"/>
        <end position="49"/>
    </location>
</feature>
<reference evidence="2" key="2">
    <citation type="submission" date="2013-10" db="EMBL/GenBank/DDBJ databases">
        <authorList>
            <person name="Aslett M."/>
        </authorList>
    </citation>
    <scope>NUCLEOTIDE SEQUENCE [LARGE SCALE GENOMIC DNA]</scope>
    <source>
        <strain evidence="2">Houghton</strain>
    </source>
</reference>
<evidence type="ECO:0000256" key="1">
    <source>
        <dbReference type="SAM" id="MobiDB-lite"/>
    </source>
</evidence>
<dbReference type="Proteomes" id="UP000030754">
    <property type="component" value="Unassembled WGS sequence"/>
</dbReference>
<organism evidence="2 3">
    <name type="scientific">Eimeria necatrix</name>
    <dbReference type="NCBI Taxonomy" id="51315"/>
    <lineage>
        <taxon>Eukaryota</taxon>
        <taxon>Sar</taxon>
        <taxon>Alveolata</taxon>
        <taxon>Apicomplexa</taxon>
        <taxon>Conoidasida</taxon>
        <taxon>Coccidia</taxon>
        <taxon>Eucoccidiorida</taxon>
        <taxon>Eimeriorina</taxon>
        <taxon>Eimeriidae</taxon>
        <taxon>Eimeria</taxon>
    </lineage>
</organism>
<evidence type="ECO:0000313" key="3">
    <source>
        <dbReference type="Proteomes" id="UP000030754"/>
    </source>
</evidence>
<dbReference type="RefSeq" id="XP_013439259.1">
    <property type="nucleotide sequence ID" value="XM_013583805.1"/>
</dbReference>
<evidence type="ECO:0000313" key="2">
    <source>
        <dbReference type="EMBL" id="CDJ63934.1"/>
    </source>
</evidence>
<sequence>MTEGRTRRLQKLQQLWAQVVSQVEAERRVRTADVSSVASVDPRSSSSSSGPNARCLQQRLSHGERIPDEEERRYYCPELCNTGIFRHPDGSIRPYPPPVANDKSEQRRRFVESQQRRMRERRDLSRNSDMSSDSESEEENSTSAAAPSSSGCSSKRTLATEAAATKEAVEDFLASIPLPDEPPPPAALSPQAPTTAERQQTASAPVAMPFLPFPFPVPPPVGAYGAGSQPSSTGAPQGGPPGFFSRGFVPPFVAIPAPPSQLLAHMQQMQQLSGQQQPGQQQPGQQQPHKVQQPQQRIPQQDPLEPQYPATAGPPNVHKRPPVQRTPPVPPKKQLTGSRSAEAADLKAAMAFVPTHLRTKKLPATAKTREGPSISQVSAYSMGAAALGRQVCGTGASSDKPVSGLARFLGESKVQQEGSCLKGPPKAPAPADLDRAFDEFLKEVGAS</sequence>
<gene>
    <name evidence="2" type="ORF">ENH_00055120</name>
</gene>
<reference evidence="2" key="1">
    <citation type="submission" date="2013-10" db="EMBL/GenBank/DDBJ databases">
        <title>Genomic analysis of the causative agents of coccidiosis in chickens.</title>
        <authorList>
            <person name="Reid A.J."/>
            <person name="Blake D."/>
            <person name="Billington K."/>
            <person name="Browne H."/>
            <person name="Dunn M."/>
            <person name="Hung S."/>
            <person name="Kawahara F."/>
            <person name="Miranda-Saavedra D."/>
            <person name="Mourier T."/>
            <person name="Nagra H."/>
            <person name="Otto T.D."/>
            <person name="Rawlings N."/>
            <person name="Sanchez A."/>
            <person name="Sanders M."/>
            <person name="Subramaniam C."/>
            <person name="Tay Y."/>
            <person name="Dear P."/>
            <person name="Doerig C."/>
            <person name="Gruber A."/>
            <person name="Parkinson J."/>
            <person name="Shirley M."/>
            <person name="Wan K.L."/>
            <person name="Berriman M."/>
            <person name="Tomley F."/>
            <person name="Pain A."/>
        </authorList>
    </citation>
    <scope>NUCLEOTIDE SEQUENCE [LARGE SCALE GENOMIC DNA]</scope>
    <source>
        <strain evidence="2">Houghton</strain>
    </source>
</reference>
<dbReference type="OrthoDB" id="332686at2759"/>
<dbReference type="EMBL" id="HG722882">
    <property type="protein sequence ID" value="CDJ63934.1"/>
    <property type="molecule type" value="Genomic_DNA"/>
</dbReference>
<accession>U6MN77</accession>
<dbReference type="AlphaFoldDB" id="U6MN77"/>
<name>U6MN77_9EIME</name>
<protein>
    <submittedName>
        <fullName evidence="2">Uncharacterized protein</fullName>
    </submittedName>
</protein>
<feature type="region of interest" description="Disordered" evidence="1">
    <location>
        <begin position="86"/>
        <end position="159"/>
    </location>
</feature>
<proteinExistence type="predicted"/>
<dbReference type="VEuPathDB" id="ToxoDB:ENH_00055120"/>
<feature type="region of interest" description="Disordered" evidence="1">
    <location>
        <begin position="175"/>
        <end position="343"/>
    </location>
</feature>
<feature type="compositionally biased region" description="Low complexity" evidence="1">
    <location>
        <begin position="248"/>
        <end position="303"/>
    </location>
</feature>
<feature type="compositionally biased region" description="Basic and acidic residues" evidence="1">
    <location>
        <begin position="102"/>
        <end position="126"/>
    </location>
</feature>
<dbReference type="GeneID" id="25475655"/>
<feature type="region of interest" description="Disordered" evidence="1">
    <location>
        <begin position="27"/>
        <end position="55"/>
    </location>
</feature>
<feature type="compositionally biased region" description="Pro residues" evidence="1">
    <location>
        <begin position="211"/>
        <end position="221"/>
    </location>
</feature>
<feature type="compositionally biased region" description="Low complexity" evidence="1">
    <location>
        <begin position="141"/>
        <end position="159"/>
    </location>
</feature>